<evidence type="ECO:0000313" key="2">
    <source>
        <dbReference type="Proteomes" id="UP000692954"/>
    </source>
</evidence>
<name>A0A8S1R9K3_9CILI</name>
<organism evidence="1 2">
    <name type="scientific">Paramecium sonneborni</name>
    <dbReference type="NCBI Taxonomy" id="65129"/>
    <lineage>
        <taxon>Eukaryota</taxon>
        <taxon>Sar</taxon>
        <taxon>Alveolata</taxon>
        <taxon>Ciliophora</taxon>
        <taxon>Intramacronucleata</taxon>
        <taxon>Oligohymenophorea</taxon>
        <taxon>Peniculida</taxon>
        <taxon>Parameciidae</taxon>
        <taxon>Paramecium</taxon>
    </lineage>
</organism>
<dbReference type="EMBL" id="CAJJDN010000152">
    <property type="protein sequence ID" value="CAD8124548.1"/>
    <property type="molecule type" value="Genomic_DNA"/>
</dbReference>
<proteinExistence type="predicted"/>
<dbReference type="OrthoDB" id="302103at2759"/>
<accession>A0A8S1R9K3</accession>
<dbReference type="Proteomes" id="UP000692954">
    <property type="component" value="Unassembled WGS sequence"/>
</dbReference>
<sequence length="250" mass="29533">MNKTLKFNRRQQSSEQMGFCIQCNSFIAITQIDSHCLNCMENKRNIQCCSDNISFQLKQINKIAENGIAKCEQGSEKLKFLIRIKELCNQIESIKCYNILSIKKLKDLKSEVEVLVSYPQLSVTILMLFTRLESLLKEKLELQNKRKLIIYDSARQNVTARIQTEQVDNEDTIYNQKSLSFENELKQQLEFKRNFYSKCLEMKVKLPKSHPAQQILVLDLYKYVIRQKYNLEQAQKFIQKCFRGYDQNQV</sequence>
<reference evidence="1" key="1">
    <citation type="submission" date="2021-01" db="EMBL/GenBank/DDBJ databases">
        <authorList>
            <consortium name="Genoscope - CEA"/>
            <person name="William W."/>
        </authorList>
    </citation>
    <scope>NUCLEOTIDE SEQUENCE</scope>
</reference>
<dbReference type="AlphaFoldDB" id="A0A8S1R9K3"/>
<comment type="caution">
    <text evidence="1">The sequence shown here is derived from an EMBL/GenBank/DDBJ whole genome shotgun (WGS) entry which is preliminary data.</text>
</comment>
<keyword evidence="2" id="KW-1185">Reference proteome</keyword>
<gene>
    <name evidence="1" type="ORF">PSON_ATCC_30995.1.T1520012</name>
</gene>
<evidence type="ECO:0000313" key="1">
    <source>
        <dbReference type="EMBL" id="CAD8124548.1"/>
    </source>
</evidence>
<protein>
    <submittedName>
        <fullName evidence="1">Uncharacterized protein</fullName>
    </submittedName>
</protein>